<gene>
    <name evidence="1" type="ORF">FHS21_001470</name>
</gene>
<keyword evidence="2" id="KW-1185">Reference proteome</keyword>
<protein>
    <submittedName>
        <fullName evidence="1">Uncharacterized protein</fullName>
    </submittedName>
</protein>
<name>A0A839U4X5_9HYPH</name>
<dbReference type="Proteomes" id="UP000554520">
    <property type="component" value="Unassembled WGS sequence"/>
</dbReference>
<reference evidence="1 2" key="1">
    <citation type="submission" date="2020-08" db="EMBL/GenBank/DDBJ databases">
        <title>Genomic Encyclopedia of Type Strains, Phase III (KMG-III): the genomes of soil and plant-associated and newly described type strains.</title>
        <authorList>
            <person name="Whitman W."/>
        </authorList>
    </citation>
    <scope>NUCLEOTIDE SEQUENCE [LARGE SCALE GENOMIC DNA]</scope>
    <source>
        <strain evidence="1 2">CECT 7015</strain>
    </source>
</reference>
<sequence length="82" mass="9422">MRNTCLIGAFNSIAIGTRYPDSKLRRHLQMEKVPFSDRYHGEKMTAAPLDGFSVISRKIYGLNGGVMAIDWIATLQERRTWY</sequence>
<comment type="caution">
    <text evidence="1">The sequence shown here is derived from an EMBL/GenBank/DDBJ whole genome shotgun (WGS) entry which is preliminary data.</text>
</comment>
<evidence type="ECO:0000313" key="1">
    <source>
        <dbReference type="EMBL" id="MBB3145065.1"/>
    </source>
</evidence>
<proteinExistence type="predicted"/>
<accession>A0A839U4X5</accession>
<organism evidence="1 2">
    <name type="scientific">Phyllobacterium trifolii</name>
    <dbReference type="NCBI Taxonomy" id="300193"/>
    <lineage>
        <taxon>Bacteria</taxon>
        <taxon>Pseudomonadati</taxon>
        <taxon>Pseudomonadota</taxon>
        <taxon>Alphaproteobacteria</taxon>
        <taxon>Hyphomicrobiales</taxon>
        <taxon>Phyllobacteriaceae</taxon>
        <taxon>Phyllobacterium</taxon>
    </lineage>
</organism>
<dbReference type="AlphaFoldDB" id="A0A839U4X5"/>
<evidence type="ECO:0000313" key="2">
    <source>
        <dbReference type="Proteomes" id="UP000554520"/>
    </source>
</evidence>
<dbReference type="EMBL" id="JACHXN010000004">
    <property type="protein sequence ID" value="MBB3145065.1"/>
    <property type="molecule type" value="Genomic_DNA"/>
</dbReference>